<dbReference type="RefSeq" id="WP_054290088.1">
    <property type="nucleotide sequence ID" value="NZ_CP012752.1"/>
</dbReference>
<dbReference type="AlphaFoldDB" id="A0A0N9HT80"/>
<evidence type="ECO:0000313" key="2">
    <source>
        <dbReference type="Proteomes" id="UP000063699"/>
    </source>
</evidence>
<dbReference type="OrthoDB" id="9182727at2"/>
<evidence type="ECO:0000313" key="1">
    <source>
        <dbReference type="EMBL" id="ALG08181.1"/>
    </source>
</evidence>
<name>A0A0N9HT80_9PSEU</name>
<dbReference type="STRING" id="860235.AOZ06_15815"/>
<accession>A0A0N9HT80</accession>
<protein>
    <submittedName>
        <fullName evidence="1">Uncharacterized protein</fullName>
    </submittedName>
</protein>
<dbReference type="KEGG" id="kphy:AOZ06_15815"/>
<gene>
    <name evidence="1" type="ORF">AOZ06_15815</name>
</gene>
<proteinExistence type="predicted"/>
<dbReference type="Proteomes" id="UP000063699">
    <property type="component" value="Chromosome"/>
</dbReference>
<organism evidence="1 2">
    <name type="scientific">Kibdelosporangium phytohabitans</name>
    <dbReference type="NCBI Taxonomy" id="860235"/>
    <lineage>
        <taxon>Bacteria</taxon>
        <taxon>Bacillati</taxon>
        <taxon>Actinomycetota</taxon>
        <taxon>Actinomycetes</taxon>
        <taxon>Pseudonocardiales</taxon>
        <taxon>Pseudonocardiaceae</taxon>
        <taxon>Kibdelosporangium</taxon>
    </lineage>
</organism>
<reference evidence="1 2" key="1">
    <citation type="submission" date="2015-07" db="EMBL/GenBank/DDBJ databases">
        <title>Genome sequencing of Kibdelosporangium phytohabitans.</title>
        <authorList>
            <person name="Qin S."/>
            <person name="Xing K."/>
        </authorList>
    </citation>
    <scope>NUCLEOTIDE SEQUENCE [LARGE SCALE GENOMIC DNA]</scope>
    <source>
        <strain evidence="1 2">KLBMP1111</strain>
    </source>
</reference>
<dbReference type="EMBL" id="CP012752">
    <property type="protein sequence ID" value="ALG08181.1"/>
    <property type="molecule type" value="Genomic_DNA"/>
</dbReference>
<sequence>MSEIQDPLRREIIGEIYRQADELGWDGLSISERSTWYNRWVDDDQIGGVLTRYMPRERARLWIKDVPMKHYNRARSGIGPYADLVRNPLPGAAQIAQLVFGREWDFVEGTLREKPNRCHLSNGPEFVQMIWGTSRNLQSLIWAGLNTRVDGGPRPVVVVTTRQGERLSEGEQARHQRLGELAGLEVRHIATRATRAPGNDGEAGR</sequence>
<keyword evidence="2" id="KW-1185">Reference proteome</keyword>